<dbReference type="EMBL" id="BPVZ01000139">
    <property type="protein sequence ID" value="GKV40119.1"/>
    <property type="molecule type" value="Genomic_DNA"/>
</dbReference>
<keyword evidence="2" id="KW-1185">Reference proteome</keyword>
<dbReference type="Proteomes" id="UP001054252">
    <property type="component" value="Unassembled WGS sequence"/>
</dbReference>
<dbReference type="Pfam" id="PF14223">
    <property type="entry name" value="Retrotran_gag_2"/>
    <property type="match status" value="1"/>
</dbReference>
<evidence type="ECO:0008006" key="3">
    <source>
        <dbReference type="Google" id="ProtNLM"/>
    </source>
</evidence>
<proteinExistence type="predicted"/>
<accession>A0AAV5LTF0</accession>
<organism evidence="1 2">
    <name type="scientific">Rubroshorea leprosula</name>
    <dbReference type="NCBI Taxonomy" id="152421"/>
    <lineage>
        <taxon>Eukaryota</taxon>
        <taxon>Viridiplantae</taxon>
        <taxon>Streptophyta</taxon>
        <taxon>Embryophyta</taxon>
        <taxon>Tracheophyta</taxon>
        <taxon>Spermatophyta</taxon>
        <taxon>Magnoliopsida</taxon>
        <taxon>eudicotyledons</taxon>
        <taxon>Gunneridae</taxon>
        <taxon>Pentapetalae</taxon>
        <taxon>rosids</taxon>
        <taxon>malvids</taxon>
        <taxon>Malvales</taxon>
        <taxon>Dipterocarpaceae</taxon>
        <taxon>Rubroshorea</taxon>
    </lineage>
</organism>
<protein>
    <recommendedName>
        <fullName evidence="3">DUF4219 domain-containing protein</fullName>
    </recommendedName>
</protein>
<sequence length="288" mass="33170">MAISPSAIVPEILKKDNYERWRILIQHHFEAQDLWNVILNTPPVNGKREWTKKNASALLAIKISCEAEVFDKIKEIKSAKEAWDTLAKMHKLPPFSHDENIAQRKEDVSDQSETVQHHKDSREIEIKENDYHVIEIEEHPAETSDDTDIENLCEAIRSGKTWTLYGLCKPALLLRQVDSEGRIPVQLAFNTGHEPTAHIVYRKTRAHCPEKSLDVVLTGKIGFHLLEECITKKMFDIAYDLLQSYPNLAEPQGFDSDFIPLILTLAQAPAPFFRGSQLIFWKRWIYNC</sequence>
<evidence type="ECO:0000313" key="2">
    <source>
        <dbReference type="Proteomes" id="UP001054252"/>
    </source>
</evidence>
<dbReference type="AlphaFoldDB" id="A0AAV5LTF0"/>
<evidence type="ECO:0000313" key="1">
    <source>
        <dbReference type="EMBL" id="GKV40119.1"/>
    </source>
</evidence>
<gene>
    <name evidence="1" type="ORF">SLEP1_g47787</name>
</gene>
<reference evidence="1 2" key="1">
    <citation type="journal article" date="2021" name="Commun. Biol.">
        <title>The genome of Shorea leprosula (Dipterocarpaceae) highlights the ecological relevance of drought in aseasonal tropical rainforests.</title>
        <authorList>
            <person name="Ng K.K.S."/>
            <person name="Kobayashi M.J."/>
            <person name="Fawcett J.A."/>
            <person name="Hatakeyama M."/>
            <person name="Paape T."/>
            <person name="Ng C.H."/>
            <person name="Ang C.C."/>
            <person name="Tnah L.H."/>
            <person name="Lee C.T."/>
            <person name="Nishiyama T."/>
            <person name="Sese J."/>
            <person name="O'Brien M.J."/>
            <person name="Copetti D."/>
            <person name="Mohd Noor M.I."/>
            <person name="Ong R.C."/>
            <person name="Putra M."/>
            <person name="Sireger I.Z."/>
            <person name="Indrioko S."/>
            <person name="Kosugi Y."/>
            <person name="Izuno A."/>
            <person name="Isagi Y."/>
            <person name="Lee S.L."/>
            <person name="Shimizu K.K."/>
        </authorList>
    </citation>
    <scope>NUCLEOTIDE SEQUENCE [LARGE SCALE GENOMIC DNA]</scope>
    <source>
        <strain evidence="1">214</strain>
    </source>
</reference>
<name>A0AAV5LTF0_9ROSI</name>
<comment type="caution">
    <text evidence="1">The sequence shown here is derived from an EMBL/GenBank/DDBJ whole genome shotgun (WGS) entry which is preliminary data.</text>
</comment>